<keyword evidence="1" id="KW-0547">Nucleotide-binding</keyword>
<dbReference type="InterPro" id="IPR037118">
    <property type="entry name" value="Val-tRNA_synth_C_sf"/>
</dbReference>
<dbReference type="AlphaFoldDB" id="A0A4U2F1N1"/>
<evidence type="ECO:0000313" key="5">
    <source>
        <dbReference type="Proteomes" id="UP000305840"/>
    </source>
</evidence>
<evidence type="ECO:0000313" key="4">
    <source>
        <dbReference type="EMBL" id="TKG08954.1"/>
    </source>
</evidence>
<dbReference type="EMBL" id="SYVO01000037">
    <property type="protein sequence ID" value="TKG08954.1"/>
    <property type="molecule type" value="Genomic_DNA"/>
</dbReference>
<name>A0A4U2F1N1_9VIBR</name>
<dbReference type="GO" id="GO:0003677">
    <property type="term" value="F:DNA binding"/>
    <property type="evidence" value="ECO:0007669"/>
    <property type="project" value="InterPro"/>
</dbReference>
<dbReference type="InterPro" id="IPR032524">
    <property type="entry name" value="ABC_tran_C"/>
</dbReference>
<reference evidence="4 5" key="1">
    <citation type="submission" date="2019-04" db="EMBL/GenBank/DDBJ databases">
        <title>A reverse ecology approach based on a biological definition of microbial populations.</title>
        <authorList>
            <person name="Arevalo P."/>
            <person name="Vaninsberghe D."/>
            <person name="Elsherbini J."/>
            <person name="Gore J."/>
            <person name="Polz M."/>
        </authorList>
    </citation>
    <scope>NUCLEOTIDE SEQUENCE [LARGE SCALE GENOMIC DNA]</scope>
    <source>
        <strain evidence="4 5">10N.222.48.A1</strain>
    </source>
</reference>
<keyword evidence="2" id="KW-0067">ATP-binding</keyword>
<feature type="non-terminal residue" evidence="4">
    <location>
        <position position="1"/>
    </location>
</feature>
<feature type="domain" description="ABC transporter Uup C-terminal" evidence="3">
    <location>
        <begin position="1"/>
        <end position="53"/>
    </location>
</feature>
<accession>A0A4U2F1N1</accession>
<dbReference type="Gene3D" id="1.10.287.380">
    <property type="entry name" value="Valyl-tRNA synthetase, C-terminal domain"/>
    <property type="match status" value="1"/>
</dbReference>
<dbReference type="Proteomes" id="UP000305840">
    <property type="component" value="Unassembled WGS sequence"/>
</dbReference>
<dbReference type="RefSeq" id="WP_136994460.1">
    <property type="nucleotide sequence ID" value="NZ_SYVO01000037.1"/>
</dbReference>
<evidence type="ECO:0000259" key="3">
    <source>
        <dbReference type="Pfam" id="PF16326"/>
    </source>
</evidence>
<comment type="caution">
    <text evidence="4">The sequence shown here is derived from an EMBL/GenBank/DDBJ whole genome shotgun (WGS) entry which is preliminary data.</text>
</comment>
<evidence type="ECO:0000256" key="1">
    <source>
        <dbReference type="ARBA" id="ARBA00022741"/>
    </source>
</evidence>
<dbReference type="GO" id="GO:0005524">
    <property type="term" value="F:ATP binding"/>
    <property type="evidence" value="ECO:0007669"/>
    <property type="project" value="UniProtKB-KW"/>
</dbReference>
<gene>
    <name evidence="4" type="ORF">FCV91_11270</name>
</gene>
<evidence type="ECO:0000256" key="2">
    <source>
        <dbReference type="ARBA" id="ARBA00022840"/>
    </source>
</evidence>
<dbReference type="Pfam" id="PF16326">
    <property type="entry name" value="ABC_tran_CTD"/>
    <property type="match status" value="1"/>
</dbReference>
<proteinExistence type="predicted"/>
<sequence length="58" mass="6811">EELETEIETLQQEVNDPDFFSKSVEQTQPVLDKLSAVEQELEVAFERWEELEALQQES</sequence>
<protein>
    <recommendedName>
        <fullName evidence="3">ABC transporter Uup C-terminal domain-containing protein</fullName>
    </recommendedName>
</protein>
<organism evidence="4 5">
    <name type="scientific">Vibrio lentus</name>
    <dbReference type="NCBI Taxonomy" id="136468"/>
    <lineage>
        <taxon>Bacteria</taxon>
        <taxon>Pseudomonadati</taxon>
        <taxon>Pseudomonadota</taxon>
        <taxon>Gammaproteobacteria</taxon>
        <taxon>Vibrionales</taxon>
        <taxon>Vibrionaceae</taxon>
        <taxon>Vibrio</taxon>
    </lineage>
</organism>